<accession>X1HP28</accession>
<dbReference type="EMBL" id="BARU01018635">
    <property type="protein sequence ID" value="GAH58810.1"/>
    <property type="molecule type" value="Genomic_DNA"/>
</dbReference>
<gene>
    <name evidence="1" type="ORF">S03H2_30787</name>
</gene>
<name>X1HP28_9ZZZZ</name>
<evidence type="ECO:0000313" key="1">
    <source>
        <dbReference type="EMBL" id="GAH58810.1"/>
    </source>
</evidence>
<reference evidence="1" key="1">
    <citation type="journal article" date="2014" name="Front. Microbiol.">
        <title>High frequency of phylogenetically diverse reductive dehalogenase-homologous genes in deep subseafloor sedimentary metagenomes.</title>
        <authorList>
            <person name="Kawai M."/>
            <person name="Futagami T."/>
            <person name="Toyoda A."/>
            <person name="Takaki Y."/>
            <person name="Nishi S."/>
            <person name="Hori S."/>
            <person name="Arai W."/>
            <person name="Tsubouchi T."/>
            <person name="Morono Y."/>
            <person name="Uchiyama I."/>
            <person name="Ito T."/>
            <person name="Fujiyama A."/>
            <person name="Inagaki F."/>
            <person name="Takami H."/>
        </authorList>
    </citation>
    <scope>NUCLEOTIDE SEQUENCE</scope>
    <source>
        <strain evidence="1">Expedition CK06-06</strain>
    </source>
</reference>
<dbReference type="AlphaFoldDB" id="X1HP28"/>
<sequence length="30" mass="3462">MGKIRVGLLEKKRGNFVLQEKFVGKENVED</sequence>
<feature type="non-terminal residue" evidence="1">
    <location>
        <position position="30"/>
    </location>
</feature>
<comment type="caution">
    <text evidence="1">The sequence shown here is derived from an EMBL/GenBank/DDBJ whole genome shotgun (WGS) entry which is preliminary data.</text>
</comment>
<organism evidence="1">
    <name type="scientific">marine sediment metagenome</name>
    <dbReference type="NCBI Taxonomy" id="412755"/>
    <lineage>
        <taxon>unclassified sequences</taxon>
        <taxon>metagenomes</taxon>
        <taxon>ecological metagenomes</taxon>
    </lineage>
</organism>
<proteinExistence type="predicted"/>
<protein>
    <submittedName>
        <fullName evidence="1">Uncharacterized protein</fullName>
    </submittedName>
</protein>